<proteinExistence type="predicted"/>
<feature type="coiled-coil region" evidence="1">
    <location>
        <begin position="59"/>
        <end position="86"/>
    </location>
</feature>
<dbReference type="AlphaFoldDB" id="A0A5C8NNH7"/>
<name>A0A5C8NNH7_9ACTN</name>
<keyword evidence="4" id="KW-1185">Reference proteome</keyword>
<gene>
    <name evidence="3" type="ORF">FHP06_00875</name>
</gene>
<reference evidence="3 4" key="1">
    <citation type="submission" date="2019-06" db="EMBL/GenBank/DDBJ databases">
        <title>Aeromicrobium sp. nov., isolated from a maize field.</title>
        <authorList>
            <person name="Lin S.-Y."/>
            <person name="Tsai C.-F."/>
            <person name="Young C.-C."/>
        </authorList>
    </citation>
    <scope>NUCLEOTIDE SEQUENCE [LARGE SCALE GENOMIC DNA]</scope>
    <source>
        <strain evidence="3 4">CC-CFT486</strain>
    </source>
</reference>
<evidence type="ECO:0000256" key="2">
    <source>
        <dbReference type="SAM" id="Phobius"/>
    </source>
</evidence>
<accession>A0A5C8NNH7</accession>
<keyword evidence="1" id="KW-0175">Coiled coil</keyword>
<dbReference type="Proteomes" id="UP000321571">
    <property type="component" value="Unassembled WGS sequence"/>
</dbReference>
<evidence type="ECO:0000313" key="4">
    <source>
        <dbReference type="Proteomes" id="UP000321571"/>
    </source>
</evidence>
<comment type="caution">
    <text evidence="3">The sequence shown here is derived from an EMBL/GenBank/DDBJ whole genome shotgun (WGS) entry which is preliminary data.</text>
</comment>
<dbReference type="EMBL" id="VDUX01000001">
    <property type="protein sequence ID" value="TXL62832.1"/>
    <property type="molecule type" value="Genomic_DNA"/>
</dbReference>
<keyword evidence="2" id="KW-0812">Transmembrane</keyword>
<keyword evidence="2" id="KW-1133">Transmembrane helix</keyword>
<dbReference type="RefSeq" id="WP_147682897.1">
    <property type="nucleotide sequence ID" value="NZ_VDUX01000001.1"/>
</dbReference>
<organism evidence="3 4">
    <name type="scientific">Aeromicrobium terrae</name>
    <dbReference type="NCBI Taxonomy" id="2498846"/>
    <lineage>
        <taxon>Bacteria</taxon>
        <taxon>Bacillati</taxon>
        <taxon>Actinomycetota</taxon>
        <taxon>Actinomycetes</taxon>
        <taxon>Propionibacteriales</taxon>
        <taxon>Nocardioidaceae</taxon>
        <taxon>Aeromicrobium</taxon>
    </lineage>
</organism>
<protein>
    <submittedName>
        <fullName evidence="3">Septum formation initiator family protein</fullName>
    </submittedName>
</protein>
<evidence type="ECO:0000256" key="1">
    <source>
        <dbReference type="SAM" id="Coils"/>
    </source>
</evidence>
<sequence length="139" mass="14880">MSAHLAAPRLRPQKPQTRSRALRLVAPVSSRARKAPFVVVVLTLLGAGLVGLILISTVLQAQSFEAARLSDEADALQTQQQALSREVDRMQSPSNIAQRALQLGMVPSANPIFLRITDGEVIGKAVPAPAKGSIRRVTQ</sequence>
<dbReference type="OrthoDB" id="4792842at2"/>
<evidence type="ECO:0000313" key="3">
    <source>
        <dbReference type="EMBL" id="TXL62832.1"/>
    </source>
</evidence>
<keyword evidence="2" id="KW-0472">Membrane</keyword>
<feature type="transmembrane region" description="Helical" evidence="2">
    <location>
        <begin position="37"/>
        <end position="59"/>
    </location>
</feature>